<dbReference type="Proteomes" id="UP000092583">
    <property type="component" value="Unassembled WGS sequence"/>
</dbReference>
<feature type="compositionally biased region" description="Polar residues" evidence="1">
    <location>
        <begin position="586"/>
        <end position="601"/>
    </location>
</feature>
<evidence type="ECO:0000256" key="1">
    <source>
        <dbReference type="SAM" id="MobiDB-lite"/>
    </source>
</evidence>
<sequence>MTVRGGPGRGRGRGLVPPRAIEDRDVLGFANKTVANSGPPQIQTYSKPKLPPNLPTRGGRGRGGRSVPPVRSGPSSSRGGLPPALRTGPAPGPSTSRGRGGYADTYRPHVPLRELLHKTKEQSRSGEWASYRDKQKERERDREEDMWNGPSRSYANERTDTYRHSSPSALSSSRNVRRYSPSQPALQDSWSPASTPRSTSNGNGNDRFHELSTSTSTSNNHAGPSGSSSSNLAKSDVPRNHLKSNLSTNTNTNTGNGQHIIFSSPSLPPATPSIPPDPAFKRPPPSGPSASRRLSPALPPSSSTITNQLPDKGKSKAASAPTSTLQVPEPVPEIRKMSFKPINPNNPRAKGKEKQKDDSPVTAPASVRIKVEPDPQPPNAAAPIPSSCTSTSTKVREEEVDVKPSIKELERDAEVVHTGGEGIRRSGTFAFSKAELPDCWAKNPTERSKARMAFRKTQREAMIAQGKKIGGTHWRDDGVAFDWTLPDPNSDQQSGKAKTGLVDGGEGTHTASGSTVPPMAAPGSATTPAIVSPSVLDPTVETPISTLRNDPAVANASGSSRIMTAIPSSSTQIGQTTLASAGLSKAKTNTTATNLPKTPSKATEKLVVLTPSSLATSKNVSSSNRTGASASTSAGTDDFPRSESHQIPYPPQFDTFQKRKDNSVDFNRWKVELEESFCQRDAEARPTKACTFKDSYPCIKVTVYPLPQPETVKQNERTVERKHVQSWKNREFSHYEIFDFPKDLVERERSGDKKSMKDWINKIIAIVSEPDGQGRPTRWVKFMKREDHQDLMILWKDKTQSEIDEYEGKQVTIDQDLVATLKRSEQVNEIGTKAPPMNKAEQETKRKSVSREAVPLTDKQKKKLEKQERKRAREEAASEAGSTSVVEISPAKSTSERPSKKNKNKHASADGSPSKNAIASGGSSNSLPTQHENTTNHAPEASLLLPDLPNLPATAGPSHPTPLTEQDQKPSVTSAKLEELNYSLRQKVSEIEKWTKLSNEFPDLKLALNTQIEKTREEIFKLYDDIAEEKVRLAG</sequence>
<feature type="compositionally biased region" description="Low complexity" evidence="1">
    <location>
        <begin position="65"/>
        <end position="83"/>
    </location>
</feature>
<reference evidence="2 3" key="1">
    <citation type="submission" date="2013-07" db="EMBL/GenBank/DDBJ databases">
        <title>The Genome Sequence of Kwoniella mangroviensis CBS10435.</title>
        <authorList>
            <consortium name="The Broad Institute Genome Sequencing Platform"/>
            <person name="Cuomo C."/>
            <person name="Litvintseva A."/>
            <person name="Chen Y."/>
            <person name="Heitman J."/>
            <person name="Sun S."/>
            <person name="Springer D."/>
            <person name="Dromer F."/>
            <person name="Young S.K."/>
            <person name="Zeng Q."/>
            <person name="Gargeya S."/>
            <person name="Fitzgerald M."/>
            <person name="Abouelleil A."/>
            <person name="Alvarado L."/>
            <person name="Berlin A.M."/>
            <person name="Chapman S.B."/>
            <person name="Dewar J."/>
            <person name="Goldberg J."/>
            <person name="Griggs A."/>
            <person name="Gujja S."/>
            <person name="Hansen M."/>
            <person name="Howarth C."/>
            <person name="Imamovic A."/>
            <person name="Larimer J."/>
            <person name="McCowan C."/>
            <person name="Murphy C."/>
            <person name="Pearson M."/>
            <person name="Priest M."/>
            <person name="Roberts A."/>
            <person name="Saif S."/>
            <person name="Shea T."/>
            <person name="Sykes S."/>
            <person name="Wortman J."/>
            <person name="Nusbaum C."/>
            <person name="Birren B."/>
        </authorList>
    </citation>
    <scope>NUCLEOTIDE SEQUENCE [LARGE SCALE GENOMIC DNA]</scope>
    <source>
        <strain evidence="2 3">CBS 10435</strain>
    </source>
</reference>
<feature type="compositionally biased region" description="Basic and acidic residues" evidence="1">
    <location>
        <begin position="111"/>
        <end position="145"/>
    </location>
</feature>
<proteinExistence type="predicted"/>
<feature type="compositionally biased region" description="Polar residues" evidence="1">
    <location>
        <begin position="487"/>
        <end position="496"/>
    </location>
</feature>
<feature type="compositionally biased region" description="Low complexity" evidence="1">
    <location>
        <begin position="248"/>
        <end position="257"/>
    </location>
</feature>
<feature type="compositionally biased region" description="Polar residues" evidence="1">
    <location>
        <begin position="211"/>
        <end position="233"/>
    </location>
</feature>
<keyword evidence="3" id="KW-1185">Reference proteome</keyword>
<reference evidence="3" key="2">
    <citation type="submission" date="2013-12" db="EMBL/GenBank/DDBJ databases">
        <title>Evolution of pathogenesis and genome organization in the Tremellales.</title>
        <authorList>
            <person name="Cuomo C."/>
            <person name="Litvintseva A."/>
            <person name="Heitman J."/>
            <person name="Chen Y."/>
            <person name="Sun S."/>
            <person name="Springer D."/>
            <person name="Dromer F."/>
            <person name="Young S."/>
            <person name="Zeng Q."/>
            <person name="Chapman S."/>
            <person name="Gujja S."/>
            <person name="Saif S."/>
            <person name="Birren B."/>
        </authorList>
    </citation>
    <scope>NUCLEOTIDE SEQUENCE [LARGE SCALE GENOMIC DNA]</scope>
    <source>
        <strain evidence="3">CBS 10435</strain>
    </source>
</reference>
<feature type="compositionally biased region" description="Basic and acidic residues" evidence="1">
    <location>
        <begin position="350"/>
        <end position="359"/>
    </location>
</feature>
<accession>A0A1B9IIE5</accession>
<evidence type="ECO:0000313" key="2">
    <source>
        <dbReference type="EMBL" id="OCF55396.1"/>
    </source>
</evidence>
<feature type="region of interest" description="Disordered" evidence="1">
    <location>
        <begin position="581"/>
        <end position="656"/>
    </location>
</feature>
<protein>
    <submittedName>
        <fullName evidence="2">Uncharacterized protein</fullName>
    </submittedName>
</protein>
<organism evidence="2 3">
    <name type="scientific">Kwoniella mangroviensis CBS 10435</name>
    <dbReference type="NCBI Taxonomy" id="1331196"/>
    <lineage>
        <taxon>Eukaryota</taxon>
        <taxon>Fungi</taxon>
        <taxon>Dikarya</taxon>
        <taxon>Basidiomycota</taxon>
        <taxon>Agaricomycotina</taxon>
        <taxon>Tremellomycetes</taxon>
        <taxon>Tremellales</taxon>
        <taxon>Cryptococcaceae</taxon>
        <taxon>Kwoniella</taxon>
    </lineage>
</organism>
<dbReference type="OrthoDB" id="2565223at2759"/>
<feature type="region of interest" description="Disordered" evidence="1">
    <location>
        <begin position="1"/>
        <end position="402"/>
    </location>
</feature>
<feature type="compositionally biased region" description="Low complexity" evidence="1">
    <location>
        <begin position="288"/>
        <end position="303"/>
    </location>
</feature>
<feature type="compositionally biased region" description="Polar residues" evidence="1">
    <location>
        <begin position="961"/>
        <end position="974"/>
    </location>
</feature>
<feature type="compositionally biased region" description="Polar residues" evidence="1">
    <location>
        <begin position="610"/>
        <end position="635"/>
    </location>
</feature>
<dbReference type="EMBL" id="KI669466">
    <property type="protein sequence ID" value="OCF55396.1"/>
    <property type="molecule type" value="Genomic_DNA"/>
</dbReference>
<feature type="compositionally biased region" description="Pro residues" evidence="1">
    <location>
        <begin position="266"/>
        <end position="287"/>
    </location>
</feature>
<feature type="compositionally biased region" description="Basic and acidic residues" evidence="1">
    <location>
        <begin position="865"/>
        <end position="876"/>
    </location>
</feature>
<feature type="compositionally biased region" description="Basic and acidic residues" evidence="1">
    <location>
        <begin position="840"/>
        <end position="850"/>
    </location>
</feature>
<feature type="compositionally biased region" description="Polar residues" evidence="1">
    <location>
        <begin position="180"/>
        <end position="204"/>
    </location>
</feature>
<feature type="region of interest" description="Disordered" evidence="1">
    <location>
        <begin position="465"/>
        <end position="558"/>
    </location>
</feature>
<gene>
    <name evidence="2" type="ORF">L486_06879</name>
</gene>
<dbReference type="STRING" id="1331196.A0A1B9IIE5"/>
<feature type="region of interest" description="Disordered" evidence="1">
    <location>
        <begin position="828"/>
        <end position="975"/>
    </location>
</feature>
<feature type="compositionally biased region" description="Polar residues" evidence="1">
    <location>
        <begin position="33"/>
        <end position="46"/>
    </location>
</feature>
<name>A0A1B9IIE5_9TREE</name>
<dbReference type="AlphaFoldDB" id="A0A1B9IIE5"/>
<feature type="compositionally biased region" description="Polar residues" evidence="1">
    <location>
        <begin position="911"/>
        <end position="937"/>
    </location>
</feature>
<evidence type="ECO:0000313" key="3">
    <source>
        <dbReference type="Proteomes" id="UP000092583"/>
    </source>
</evidence>